<keyword evidence="6" id="KW-1185">Reference proteome</keyword>
<name>A0A250ISW4_9BACT</name>
<accession>A0A250ISW4</accession>
<dbReference type="PANTHER" id="PTHR37418:SF2">
    <property type="entry name" value="3-KETO-5-AMINOHEXANOATE CLEAVAGE ENZYME"/>
    <property type="match status" value="1"/>
</dbReference>
<evidence type="ECO:0000256" key="4">
    <source>
        <dbReference type="ARBA" id="ARBA00022833"/>
    </source>
</evidence>
<dbReference type="InterPro" id="IPR008567">
    <property type="entry name" value="BKACE"/>
</dbReference>
<dbReference type="PANTHER" id="PTHR37418">
    <property type="entry name" value="3-KETO-5-AMINOHEXANOATE CLEAVAGE ENZYME-RELATED"/>
    <property type="match status" value="1"/>
</dbReference>
<proteinExistence type="predicted"/>
<dbReference type="InterPro" id="IPR013785">
    <property type="entry name" value="Aldolase_TIM"/>
</dbReference>
<dbReference type="Pfam" id="PF05853">
    <property type="entry name" value="BKACE"/>
    <property type="match status" value="1"/>
</dbReference>
<sequence>MSTPMVLTAAMVGAETTREQTPYLPITAEEIAEDAVKCREAGAAMVHLHVRTPEGKPSQDTELFRAAIRAIRKRTDVLIQVSTGGAVGMGVDERCGGLRLTGEDRPDMATLSTGTVNFGDDVFWNPRPLVRDIARRIRDLGIRPELECFDVGMVDEVRALAKEGLVSLPAHFDFVLGVPGALTAREDALDFMIASLPEGCSWTVAAVGRHQLPFVELAAVRGGNARVGLEDNIYVSKGVLAKGNWELVAEAAKRATAKGRTLATPQQARQLLRLDSV</sequence>
<dbReference type="Proteomes" id="UP000217289">
    <property type="component" value="Chromosome"/>
</dbReference>
<evidence type="ECO:0000313" key="6">
    <source>
        <dbReference type="Proteomes" id="UP000217289"/>
    </source>
</evidence>
<protein>
    <submittedName>
        <fullName evidence="5">3-keto-5-aminohexanoate cleavage protein</fullName>
    </submittedName>
</protein>
<evidence type="ECO:0000256" key="2">
    <source>
        <dbReference type="ARBA" id="ARBA00022679"/>
    </source>
</evidence>
<gene>
    <name evidence="5" type="ORF">MEBOL_007831</name>
</gene>
<dbReference type="RefSeq" id="WP_095982245.1">
    <property type="nucleotide sequence ID" value="NZ_CP022163.1"/>
</dbReference>
<organism evidence="5 6">
    <name type="scientific">Melittangium boletus DSM 14713</name>
    <dbReference type="NCBI Taxonomy" id="1294270"/>
    <lineage>
        <taxon>Bacteria</taxon>
        <taxon>Pseudomonadati</taxon>
        <taxon>Myxococcota</taxon>
        <taxon>Myxococcia</taxon>
        <taxon>Myxococcales</taxon>
        <taxon>Cystobacterineae</taxon>
        <taxon>Archangiaceae</taxon>
        <taxon>Melittangium</taxon>
    </lineage>
</organism>
<dbReference type="OrthoDB" id="9155960at2"/>
<dbReference type="GO" id="GO:0043720">
    <property type="term" value="F:3-keto-5-aminohexanoate cleavage activity"/>
    <property type="evidence" value="ECO:0007669"/>
    <property type="project" value="InterPro"/>
</dbReference>
<evidence type="ECO:0000256" key="3">
    <source>
        <dbReference type="ARBA" id="ARBA00022723"/>
    </source>
</evidence>
<evidence type="ECO:0000313" key="5">
    <source>
        <dbReference type="EMBL" id="ATB34330.1"/>
    </source>
</evidence>
<keyword evidence="2" id="KW-0808">Transferase</keyword>
<dbReference type="KEGG" id="mbd:MEBOL_007831"/>
<dbReference type="EMBL" id="CP022163">
    <property type="protein sequence ID" value="ATB34330.1"/>
    <property type="molecule type" value="Genomic_DNA"/>
</dbReference>
<dbReference type="AlphaFoldDB" id="A0A250ISW4"/>
<reference evidence="5 6" key="1">
    <citation type="submission" date="2017-06" db="EMBL/GenBank/DDBJ databases">
        <authorList>
            <person name="Kim H.J."/>
            <person name="Triplett B.A."/>
        </authorList>
    </citation>
    <scope>NUCLEOTIDE SEQUENCE [LARGE SCALE GENOMIC DNA]</scope>
    <source>
        <strain evidence="5 6">DSM 14713</strain>
    </source>
</reference>
<comment type="cofactor">
    <cofactor evidence="1">
        <name>Zn(2+)</name>
        <dbReference type="ChEBI" id="CHEBI:29105"/>
    </cofactor>
</comment>
<dbReference type="GO" id="GO:0046872">
    <property type="term" value="F:metal ion binding"/>
    <property type="evidence" value="ECO:0007669"/>
    <property type="project" value="UniProtKB-KW"/>
</dbReference>
<keyword evidence="3" id="KW-0479">Metal-binding</keyword>
<keyword evidence="4" id="KW-0862">Zinc</keyword>
<evidence type="ECO:0000256" key="1">
    <source>
        <dbReference type="ARBA" id="ARBA00001947"/>
    </source>
</evidence>
<dbReference type="Gene3D" id="3.20.20.70">
    <property type="entry name" value="Aldolase class I"/>
    <property type="match status" value="1"/>
</dbReference>